<dbReference type="CDD" id="cd10146">
    <property type="entry name" value="LabA_like_C"/>
    <property type="match status" value="1"/>
</dbReference>
<feature type="domain" description="HTH OST-type" evidence="1">
    <location>
        <begin position="209"/>
        <end position="275"/>
    </location>
</feature>
<sequence length="290" mass="32861">MDAETAMTEHMRPAAQLDVQCALGRCMLSLQQDEHLLKALLAQHERTGSIDTLDAEQAARRDRLANLTLGSLAKVLFETVVVPEGFECERLPTHPTPPDQPLFAISFRLAFAPDRLADLRAQVEELVLMRNELVHHFIQRFDLWTDEGCATALRHLQDSHALIRQHHEQLREWIHSLDASRAQAAAFLASKAFEDLFVNGIAPDGHIAWPASGIVCVLREAARALSQDGWTPLAAAREWLRARHPEQTPEKYGRRSWPQVLHDSRMFELVYRPQEGGAKAAWFRERPVRG</sequence>
<comment type="caution">
    <text evidence="2">The sequence shown here is derived from an EMBL/GenBank/DDBJ whole genome shotgun (WGS) entry which is preliminary data.</text>
</comment>
<dbReference type="Pfam" id="PF12872">
    <property type="entry name" value="OST-HTH"/>
    <property type="match status" value="1"/>
</dbReference>
<evidence type="ECO:0000313" key="2">
    <source>
        <dbReference type="EMBL" id="MBB1162458.1"/>
    </source>
</evidence>
<protein>
    <recommendedName>
        <fullName evidence="1">HTH OST-type domain-containing protein</fullName>
    </recommendedName>
</protein>
<dbReference type="EMBL" id="JACIVI010000003">
    <property type="protein sequence ID" value="MBB1162458.1"/>
    <property type="molecule type" value="Genomic_DNA"/>
</dbReference>
<evidence type="ECO:0000313" key="3">
    <source>
        <dbReference type="Proteomes" id="UP000586093"/>
    </source>
</evidence>
<organism evidence="2 3">
    <name type="scientific">Aquariibacter albus</name>
    <dbReference type="NCBI Taxonomy" id="2759899"/>
    <lineage>
        <taxon>Bacteria</taxon>
        <taxon>Pseudomonadati</taxon>
        <taxon>Pseudomonadota</taxon>
        <taxon>Betaproteobacteria</taxon>
        <taxon>Burkholderiales</taxon>
        <taxon>Sphaerotilaceae</taxon>
        <taxon>Aquariibacter</taxon>
    </lineage>
</organism>
<name>A0A839HS62_9BURK</name>
<proteinExistence type="predicted"/>
<keyword evidence="3" id="KW-1185">Reference proteome</keyword>
<reference evidence="2 3" key="1">
    <citation type="submission" date="2020-08" db="EMBL/GenBank/DDBJ databases">
        <title>Aquariorum lacteus gen. nov., sp. nov., a new member of the family Comamonadaceae, isolated from freshwater aquarium.</title>
        <authorList>
            <person name="Chun S.-J."/>
        </authorList>
    </citation>
    <scope>NUCLEOTIDE SEQUENCE [LARGE SCALE GENOMIC DNA]</scope>
    <source>
        <strain evidence="2 3">SJAQ100</strain>
    </source>
</reference>
<dbReference type="Proteomes" id="UP000586093">
    <property type="component" value="Unassembled WGS sequence"/>
</dbReference>
<dbReference type="Gene3D" id="3.30.420.610">
    <property type="entry name" value="LOTUS domain-like"/>
    <property type="match status" value="1"/>
</dbReference>
<accession>A0A839HS62</accession>
<gene>
    <name evidence="2" type="ORF">H4F90_10740</name>
</gene>
<evidence type="ECO:0000259" key="1">
    <source>
        <dbReference type="Pfam" id="PF12872"/>
    </source>
</evidence>
<dbReference type="InterPro" id="IPR041966">
    <property type="entry name" value="LOTUS-like"/>
</dbReference>
<dbReference type="InterPro" id="IPR025605">
    <property type="entry name" value="OST-HTH/LOTUS_dom"/>
</dbReference>
<dbReference type="AlphaFoldDB" id="A0A839HS62"/>